<protein>
    <submittedName>
        <fullName evidence="1">Uncharacterized protein</fullName>
    </submittedName>
</protein>
<sequence length="44" mass="4761">MGLGGPSYSSIRFGDWMIKKSLLFMKNPPTGGGKTASICIENRL</sequence>
<comment type="caution">
    <text evidence="1">The sequence shown here is derived from an EMBL/GenBank/DDBJ whole genome shotgun (WGS) entry which is preliminary data.</text>
</comment>
<dbReference type="Proteomes" id="UP000185911">
    <property type="component" value="Unassembled WGS sequence"/>
</dbReference>
<keyword evidence="2" id="KW-1185">Reference proteome</keyword>
<organism evidence="1 2">
    <name type="scientific">Rhodoferax antarcticus ANT.BR</name>
    <dbReference type="NCBI Taxonomy" id="1111071"/>
    <lineage>
        <taxon>Bacteria</taxon>
        <taxon>Pseudomonadati</taxon>
        <taxon>Pseudomonadota</taxon>
        <taxon>Betaproteobacteria</taxon>
        <taxon>Burkholderiales</taxon>
        <taxon>Comamonadaceae</taxon>
        <taxon>Rhodoferax</taxon>
    </lineage>
</organism>
<dbReference type="EMBL" id="MSYM01000017">
    <property type="protein sequence ID" value="OLP05345.1"/>
    <property type="molecule type" value="Genomic_DNA"/>
</dbReference>
<reference evidence="1 2" key="1">
    <citation type="submission" date="2017-01" db="EMBL/GenBank/DDBJ databases">
        <title>Genome sequence of Rhodoferax antarcticus ANT.BR, a psychrophilic purple nonsulfur bacterium from an Antarctic microbial mat.</title>
        <authorList>
            <person name="Baker J."/>
            <person name="Riester C."/>
            <person name="Skinner B."/>
            <person name="Newell A."/>
            <person name="Swingley W."/>
            <person name="Madigan M."/>
            <person name="Jung D."/>
            <person name="Asao M."/>
            <person name="Chen M."/>
            <person name="Loughlin P."/>
            <person name="Pan H."/>
            <person name="Lin S."/>
            <person name="Li N."/>
            <person name="Shaw J."/>
            <person name="Prado M."/>
            <person name="Sherman C."/>
            <person name="Li X."/>
            <person name="Tang J."/>
            <person name="Blankenship R."/>
            <person name="Zhao T."/>
            <person name="Touchman J."/>
            <person name="Sattley M."/>
        </authorList>
    </citation>
    <scope>NUCLEOTIDE SEQUENCE [LARGE SCALE GENOMIC DNA]</scope>
    <source>
        <strain evidence="1 2">ANT.BR</strain>
    </source>
</reference>
<name>A0A1Q8YBI9_9BURK</name>
<evidence type="ECO:0000313" key="1">
    <source>
        <dbReference type="EMBL" id="OLP05345.1"/>
    </source>
</evidence>
<proteinExistence type="predicted"/>
<evidence type="ECO:0000313" key="2">
    <source>
        <dbReference type="Proteomes" id="UP000185911"/>
    </source>
</evidence>
<gene>
    <name evidence="1" type="ORF">BLL52_3470</name>
</gene>
<accession>A0A1Q8YBI9</accession>
<dbReference type="AlphaFoldDB" id="A0A1Q8YBI9"/>